<keyword evidence="2" id="KW-1185">Reference proteome</keyword>
<comment type="caution">
    <text evidence="1">The sequence shown here is derived from an EMBL/GenBank/DDBJ whole genome shotgun (WGS) entry which is preliminary data.</text>
</comment>
<protein>
    <submittedName>
        <fullName evidence="1">Uncharacterized protein</fullName>
    </submittedName>
</protein>
<accession>A0A8H4U5T9</accession>
<reference evidence="1" key="1">
    <citation type="journal article" date="2020" name="BMC Genomics">
        <title>Correction to: Identification and distribution of gene clusters required for synthesis of sphingolipid metabolism inhibitors in diverse species of the filamentous fungus Fusarium.</title>
        <authorList>
            <person name="Kim H.S."/>
            <person name="Lohmar J.M."/>
            <person name="Busman M."/>
            <person name="Brown D.W."/>
            <person name="Naumann T.A."/>
            <person name="Divon H.H."/>
            <person name="Lysoe E."/>
            <person name="Uhlig S."/>
            <person name="Proctor R.H."/>
        </authorList>
    </citation>
    <scope>NUCLEOTIDE SEQUENCE</scope>
    <source>
        <strain evidence="1">NRRL 20472</strain>
    </source>
</reference>
<evidence type="ECO:0000313" key="2">
    <source>
        <dbReference type="Proteomes" id="UP000622797"/>
    </source>
</evidence>
<evidence type="ECO:0000313" key="1">
    <source>
        <dbReference type="EMBL" id="KAF4970386.1"/>
    </source>
</evidence>
<sequence length="129" mass="14202">MGPSPSEPKAPSFQAPFARDRITLMKTASERGHKTSIPATIELVHWLDCTLVDVVHWGKAPATLVASELIVLDLTGHQAFQSGSSPNIAPDTDRSWTDLLGWFRRYEPQPPFGSGFGGQRFEMVGRNLL</sequence>
<dbReference type="AlphaFoldDB" id="A0A8H4U5T9"/>
<dbReference type="EMBL" id="JABEXW010000126">
    <property type="protein sequence ID" value="KAF4970386.1"/>
    <property type="molecule type" value="Genomic_DNA"/>
</dbReference>
<name>A0A8H4U5T9_9HYPO</name>
<proteinExistence type="predicted"/>
<dbReference type="Proteomes" id="UP000622797">
    <property type="component" value="Unassembled WGS sequence"/>
</dbReference>
<gene>
    <name evidence="1" type="ORF">FSARC_2579</name>
</gene>
<organism evidence="1 2">
    <name type="scientific">Fusarium sarcochroum</name>
    <dbReference type="NCBI Taxonomy" id="1208366"/>
    <lineage>
        <taxon>Eukaryota</taxon>
        <taxon>Fungi</taxon>
        <taxon>Dikarya</taxon>
        <taxon>Ascomycota</taxon>
        <taxon>Pezizomycotina</taxon>
        <taxon>Sordariomycetes</taxon>
        <taxon>Hypocreomycetidae</taxon>
        <taxon>Hypocreales</taxon>
        <taxon>Nectriaceae</taxon>
        <taxon>Fusarium</taxon>
        <taxon>Fusarium lateritium species complex</taxon>
    </lineage>
</organism>
<reference evidence="1" key="2">
    <citation type="submission" date="2020-05" db="EMBL/GenBank/DDBJ databases">
        <authorList>
            <person name="Kim H.-S."/>
            <person name="Proctor R.H."/>
            <person name="Brown D.W."/>
        </authorList>
    </citation>
    <scope>NUCLEOTIDE SEQUENCE</scope>
    <source>
        <strain evidence="1">NRRL 20472</strain>
    </source>
</reference>